<dbReference type="EMBL" id="GL883077">
    <property type="protein sequence ID" value="EGF93654.1"/>
    <property type="molecule type" value="Genomic_DNA"/>
</dbReference>
<evidence type="ECO:0000313" key="5">
    <source>
        <dbReference type="EMBL" id="EGF93654.1"/>
    </source>
</evidence>
<dbReference type="Proteomes" id="UP000006512">
    <property type="component" value="Unassembled WGS sequence"/>
</dbReference>
<protein>
    <submittedName>
        <fullName evidence="5">HTH-type transcriptional regulator degA</fullName>
    </submittedName>
</protein>
<dbReference type="PANTHER" id="PTHR30146">
    <property type="entry name" value="LACI-RELATED TRANSCRIPTIONAL REPRESSOR"/>
    <property type="match status" value="1"/>
</dbReference>
<keyword evidence="1" id="KW-0805">Transcription regulation</keyword>
<keyword evidence="3" id="KW-0804">Transcription</keyword>
<evidence type="ECO:0000256" key="2">
    <source>
        <dbReference type="ARBA" id="ARBA00023125"/>
    </source>
</evidence>
<dbReference type="InterPro" id="IPR046335">
    <property type="entry name" value="LacI/GalR-like_sensor"/>
</dbReference>
<feature type="domain" description="HTH lacI-type" evidence="4">
    <location>
        <begin position="6"/>
        <end position="60"/>
    </location>
</feature>
<accession>F4QGH3</accession>
<name>F4QGH3_9CAUL</name>
<dbReference type="CDD" id="cd01392">
    <property type="entry name" value="HTH_LacI"/>
    <property type="match status" value="1"/>
</dbReference>
<dbReference type="SUPFAM" id="SSF47413">
    <property type="entry name" value="lambda repressor-like DNA-binding domains"/>
    <property type="match status" value="1"/>
</dbReference>
<gene>
    <name evidence="5" type="ORF">ABI_20950</name>
</gene>
<dbReference type="SUPFAM" id="SSF53822">
    <property type="entry name" value="Periplasmic binding protein-like I"/>
    <property type="match status" value="1"/>
</dbReference>
<dbReference type="Pfam" id="PF13377">
    <property type="entry name" value="Peripla_BP_3"/>
    <property type="match status" value="1"/>
</dbReference>
<dbReference type="HOGENOM" id="CLU_037628_6_4_5"/>
<dbReference type="Gene3D" id="1.10.260.40">
    <property type="entry name" value="lambda repressor-like DNA-binding domains"/>
    <property type="match status" value="1"/>
</dbReference>
<evidence type="ECO:0000313" key="6">
    <source>
        <dbReference type="Proteomes" id="UP000006512"/>
    </source>
</evidence>
<dbReference type="InterPro" id="IPR000843">
    <property type="entry name" value="HTH_LacI"/>
</dbReference>
<dbReference type="RefSeq" id="WP_006272855.1">
    <property type="nucleotide sequence ID" value="NZ_GL883077.1"/>
</dbReference>
<dbReference type="CDD" id="cd01545">
    <property type="entry name" value="PBP1_SalR"/>
    <property type="match status" value="1"/>
</dbReference>
<dbReference type="InterPro" id="IPR010982">
    <property type="entry name" value="Lambda_DNA-bd_dom_sf"/>
</dbReference>
<proteinExistence type="predicted"/>
<dbReference type="PANTHER" id="PTHR30146:SF153">
    <property type="entry name" value="LACTOSE OPERON REPRESSOR"/>
    <property type="match status" value="1"/>
</dbReference>
<dbReference type="GO" id="GO:0000976">
    <property type="term" value="F:transcription cis-regulatory region binding"/>
    <property type="evidence" value="ECO:0007669"/>
    <property type="project" value="TreeGrafter"/>
</dbReference>
<dbReference type="eggNOG" id="COG1609">
    <property type="taxonomic scope" value="Bacteria"/>
</dbReference>
<dbReference type="GO" id="GO:0003700">
    <property type="term" value="F:DNA-binding transcription factor activity"/>
    <property type="evidence" value="ECO:0007669"/>
    <property type="project" value="TreeGrafter"/>
</dbReference>
<dbReference type="PROSITE" id="PS50932">
    <property type="entry name" value="HTH_LACI_2"/>
    <property type="match status" value="1"/>
</dbReference>
<dbReference type="Gene3D" id="3.40.50.2300">
    <property type="match status" value="2"/>
</dbReference>
<sequence length="356" mass="38258">MNTGKPTIDDVAALAGVARVTVSRVLNGGPNVSEKARKAVLAAVDKLQFKVNMQARFLAGGKSHTVGLLYSSDLESEPNSFYYAGLELGALRACSKAGFQLSMHAVNQHSLRKNEMILELVSSKRYEGLILTPPFADDIGLLQAITDLNFPVVAVSAGHDAQKLVPAVGIDDEAAGYEITRHLISLGHRKFAFIKGLEGHISAEDRYFGFVRALREAGLEASDMPTARGNFTFKSGTDMANQLLCGEGFTALVCANDDMAVGALFAAHKAGLALPQDISIVGFDDTPVSEIIWPPLTTVHQPLKVMGRKAAEILFERISGERMQGNVKPVSYVVPHTLVLRESAVSPLKSLMKARS</sequence>
<dbReference type="Pfam" id="PF00356">
    <property type="entry name" value="LacI"/>
    <property type="match status" value="1"/>
</dbReference>
<dbReference type="InterPro" id="IPR028082">
    <property type="entry name" value="Peripla_BP_I"/>
</dbReference>
<evidence type="ECO:0000256" key="3">
    <source>
        <dbReference type="ARBA" id="ARBA00023163"/>
    </source>
</evidence>
<keyword evidence="6" id="KW-1185">Reference proteome</keyword>
<reference evidence="6" key="1">
    <citation type="submission" date="2011-03" db="EMBL/GenBank/DDBJ databases">
        <title>Draft genome sequence of Brevundimonas diminuta.</title>
        <authorList>
            <person name="Brown P.J.B."/>
            <person name="Buechlein A."/>
            <person name="Hemmerich C."/>
            <person name="Brun Y.V."/>
        </authorList>
    </citation>
    <scope>NUCLEOTIDE SEQUENCE [LARGE SCALE GENOMIC DNA]</scope>
    <source>
        <strain evidence="6">C19</strain>
    </source>
</reference>
<dbReference type="OrthoDB" id="128688at2"/>
<evidence type="ECO:0000259" key="4">
    <source>
        <dbReference type="PROSITE" id="PS50932"/>
    </source>
</evidence>
<dbReference type="AlphaFoldDB" id="F4QGH3"/>
<dbReference type="SMART" id="SM00354">
    <property type="entry name" value="HTH_LACI"/>
    <property type="match status" value="1"/>
</dbReference>
<dbReference type="STRING" id="715226.ABI_20950"/>
<evidence type="ECO:0000256" key="1">
    <source>
        <dbReference type="ARBA" id="ARBA00023015"/>
    </source>
</evidence>
<keyword evidence="2" id="KW-0238">DNA-binding</keyword>
<organism evidence="5 6">
    <name type="scientific">Asticcacaulis biprosthecium C19</name>
    <dbReference type="NCBI Taxonomy" id="715226"/>
    <lineage>
        <taxon>Bacteria</taxon>
        <taxon>Pseudomonadati</taxon>
        <taxon>Pseudomonadota</taxon>
        <taxon>Alphaproteobacteria</taxon>
        <taxon>Caulobacterales</taxon>
        <taxon>Caulobacteraceae</taxon>
        <taxon>Asticcacaulis</taxon>
    </lineage>
</organism>